<dbReference type="EMBL" id="JACHXK010000002">
    <property type="protein sequence ID" value="MBB3109038.1"/>
    <property type="molecule type" value="Genomic_DNA"/>
</dbReference>
<evidence type="ECO:0000256" key="1">
    <source>
        <dbReference type="SAM" id="Coils"/>
    </source>
</evidence>
<dbReference type="RefSeq" id="WP_183597751.1">
    <property type="nucleotide sequence ID" value="NZ_JACHXK010000002.1"/>
</dbReference>
<feature type="chain" id="PRO_5030657386" description="N-terminal domain of peptidoglycan hydrolase CwlO-containing protein" evidence="2">
    <location>
        <begin position="30"/>
        <end position="362"/>
    </location>
</feature>
<evidence type="ECO:0000313" key="4">
    <source>
        <dbReference type="Proteomes" id="UP000570361"/>
    </source>
</evidence>
<keyword evidence="2" id="KW-0732">Signal</keyword>
<gene>
    <name evidence="3" type="ORF">FHS18_001090</name>
</gene>
<sequence>MRTGMKRRRAGAVLAGAIAVWLTISPAFAAVPSDDEIQSILEKSLSVVELDKEINRITLQKEAASRSLQQSRQALDVQEQNIKSHQAEAGKVLRAYYMGERNILLTALISSQSLDKLLSMLDYIDVLFSSDRQTLDGYLTAYRDLKQSITGLEEETQQLTVIEQQLQAQRARVVALEADVNEQLSGRSDEEKLRLMIEEMTNYWETAGLTEVKRYFKALSQAMKNIPDWLQDHKELLAIDGFNYTLDIPEQTFNSFLREQNELFETLDFTFAENRVTVAGQRDGMTLSISGHYTVEDEPKHGIYFHVDELLFNGLALPDTTRQSLEQEFDLGFYPQKIVSFLKAKSVQVEDGRLIIKFAINL</sequence>
<dbReference type="Gene3D" id="6.10.250.3150">
    <property type="match status" value="1"/>
</dbReference>
<name>A0A7W5AUK2_9BACL</name>
<feature type="coiled-coil region" evidence="1">
    <location>
        <begin position="61"/>
        <end position="88"/>
    </location>
</feature>
<keyword evidence="4" id="KW-1185">Reference proteome</keyword>
<reference evidence="3 4" key="1">
    <citation type="submission" date="2020-08" db="EMBL/GenBank/DDBJ databases">
        <title>Genomic Encyclopedia of Type Strains, Phase III (KMG-III): the genomes of soil and plant-associated and newly described type strains.</title>
        <authorList>
            <person name="Whitman W."/>
        </authorList>
    </citation>
    <scope>NUCLEOTIDE SEQUENCE [LARGE SCALE GENOMIC DNA]</scope>
    <source>
        <strain evidence="3 4">CECT 5862</strain>
    </source>
</reference>
<dbReference type="Proteomes" id="UP000570361">
    <property type="component" value="Unassembled WGS sequence"/>
</dbReference>
<keyword evidence="1" id="KW-0175">Coiled coil</keyword>
<accession>A0A7W5AUK2</accession>
<dbReference type="AlphaFoldDB" id="A0A7W5AUK2"/>
<proteinExistence type="predicted"/>
<evidence type="ECO:0000256" key="2">
    <source>
        <dbReference type="SAM" id="SignalP"/>
    </source>
</evidence>
<comment type="caution">
    <text evidence="3">The sequence shown here is derived from an EMBL/GenBank/DDBJ whole genome shotgun (WGS) entry which is preliminary data.</text>
</comment>
<protein>
    <recommendedName>
        <fullName evidence="5">N-terminal domain of peptidoglycan hydrolase CwlO-containing protein</fullName>
    </recommendedName>
</protein>
<feature type="coiled-coil region" evidence="1">
    <location>
        <begin position="135"/>
        <end position="179"/>
    </location>
</feature>
<evidence type="ECO:0008006" key="5">
    <source>
        <dbReference type="Google" id="ProtNLM"/>
    </source>
</evidence>
<feature type="signal peptide" evidence="2">
    <location>
        <begin position="1"/>
        <end position="29"/>
    </location>
</feature>
<evidence type="ECO:0000313" key="3">
    <source>
        <dbReference type="EMBL" id="MBB3109038.1"/>
    </source>
</evidence>
<organism evidence="3 4">
    <name type="scientific">Paenibacillus phyllosphaerae</name>
    <dbReference type="NCBI Taxonomy" id="274593"/>
    <lineage>
        <taxon>Bacteria</taxon>
        <taxon>Bacillati</taxon>
        <taxon>Bacillota</taxon>
        <taxon>Bacilli</taxon>
        <taxon>Bacillales</taxon>
        <taxon>Paenibacillaceae</taxon>
        <taxon>Paenibacillus</taxon>
    </lineage>
</organism>